<keyword evidence="7" id="KW-0238">DNA-binding</keyword>
<dbReference type="OrthoDB" id="6422934at2759"/>
<dbReference type="GO" id="GO:0003677">
    <property type="term" value="F:DNA binding"/>
    <property type="evidence" value="ECO:0007669"/>
    <property type="project" value="UniProtKB-KW"/>
</dbReference>
<evidence type="ECO:0000256" key="6">
    <source>
        <dbReference type="ARBA" id="ARBA00022932"/>
    </source>
</evidence>
<proteinExistence type="inferred from homology"/>
<dbReference type="EC" id="2.7.7.7" evidence="2"/>
<keyword evidence="10" id="KW-1185">Reference proteome</keyword>
<name>A0A9J7LRI4_BRAFL</name>
<evidence type="ECO:0000256" key="2">
    <source>
        <dbReference type="ARBA" id="ARBA00012417"/>
    </source>
</evidence>
<keyword evidence="4" id="KW-0548">Nucleotidyltransferase</keyword>
<dbReference type="PANTHER" id="PTHR33568:SF3">
    <property type="entry name" value="DNA-DIRECTED DNA POLYMERASE"/>
    <property type="match status" value="1"/>
</dbReference>
<keyword evidence="5" id="KW-0235">DNA replication</keyword>
<feature type="domain" description="DNA-directed DNA polymerase family B mitochondria/virus" evidence="9">
    <location>
        <begin position="124"/>
        <end position="240"/>
    </location>
</feature>
<evidence type="ECO:0000256" key="1">
    <source>
        <dbReference type="ARBA" id="ARBA00005755"/>
    </source>
</evidence>
<dbReference type="RefSeq" id="XP_035687792.1">
    <property type="nucleotide sequence ID" value="XM_035831899.1"/>
</dbReference>
<evidence type="ECO:0000256" key="3">
    <source>
        <dbReference type="ARBA" id="ARBA00022679"/>
    </source>
</evidence>
<dbReference type="InterPro" id="IPR043502">
    <property type="entry name" value="DNA/RNA_pol_sf"/>
</dbReference>
<dbReference type="KEGG" id="bfo:118423664"/>
<evidence type="ECO:0000256" key="5">
    <source>
        <dbReference type="ARBA" id="ARBA00022705"/>
    </source>
</evidence>
<dbReference type="SUPFAM" id="SSF56672">
    <property type="entry name" value="DNA/RNA polymerases"/>
    <property type="match status" value="1"/>
</dbReference>
<evidence type="ECO:0000256" key="7">
    <source>
        <dbReference type="ARBA" id="ARBA00023125"/>
    </source>
</evidence>
<comment type="similarity">
    <text evidence="1">Belongs to the DNA polymerase type-B family.</text>
</comment>
<comment type="catalytic activity">
    <reaction evidence="8">
        <text>DNA(n) + a 2'-deoxyribonucleoside 5'-triphosphate = DNA(n+1) + diphosphate</text>
        <dbReference type="Rhea" id="RHEA:22508"/>
        <dbReference type="Rhea" id="RHEA-COMP:17339"/>
        <dbReference type="Rhea" id="RHEA-COMP:17340"/>
        <dbReference type="ChEBI" id="CHEBI:33019"/>
        <dbReference type="ChEBI" id="CHEBI:61560"/>
        <dbReference type="ChEBI" id="CHEBI:173112"/>
        <dbReference type="EC" id="2.7.7.7"/>
    </reaction>
</comment>
<dbReference type="GO" id="GO:0003887">
    <property type="term" value="F:DNA-directed DNA polymerase activity"/>
    <property type="evidence" value="ECO:0007669"/>
    <property type="project" value="UniProtKB-KW"/>
</dbReference>
<dbReference type="Gene3D" id="1.10.287.690">
    <property type="entry name" value="Helix hairpin bin"/>
    <property type="match status" value="1"/>
</dbReference>
<accession>A0A9J7LRI4</accession>
<protein>
    <recommendedName>
        <fullName evidence="2">DNA-directed DNA polymerase</fullName>
        <ecNumber evidence="2">2.7.7.7</ecNumber>
    </recommendedName>
</protein>
<evidence type="ECO:0000313" key="10">
    <source>
        <dbReference type="Proteomes" id="UP000001554"/>
    </source>
</evidence>
<organism evidence="10 11">
    <name type="scientific">Branchiostoma floridae</name>
    <name type="common">Florida lancelet</name>
    <name type="synonym">Amphioxus</name>
    <dbReference type="NCBI Taxonomy" id="7739"/>
    <lineage>
        <taxon>Eukaryota</taxon>
        <taxon>Metazoa</taxon>
        <taxon>Chordata</taxon>
        <taxon>Cephalochordata</taxon>
        <taxon>Leptocardii</taxon>
        <taxon>Amphioxiformes</taxon>
        <taxon>Branchiostomatidae</taxon>
        <taxon>Branchiostoma</taxon>
    </lineage>
</organism>
<evidence type="ECO:0000259" key="9">
    <source>
        <dbReference type="Pfam" id="PF03175"/>
    </source>
</evidence>
<keyword evidence="3" id="KW-0808">Transferase</keyword>
<dbReference type="Pfam" id="PF03175">
    <property type="entry name" value="DNA_pol_B_2"/>
    <property type="match status" value="1"/>
</dbReference>
<sequence length="316" mass="36024">MLVQATTVINSSDTEILTSTLGLPELLNESDEEGLPELLNESDEEGLPELLNESDEEGLPELLNESDEEGLPELLNESDEEGLPELLNESDEDQQYSNQPFNTTLYPCIPKKLYRIHSTGHSVVAVDNFEDIRTYRGIAKCLVLPPQDLTNPILSYMVGYELMYPLCHTCSINGQTICNHNDDERSLFGEWLTAELIEAIKVGYKVIKIYEVHHFESSPDKLFREYIDTFLKIKQESRGCPEWVTSTSVEEGLDDNDTMSNEVKYFDVHKMYPYTCYEPKQERSDRTDEKNPGLHALAKLFLNSFFGKFSRGNNIA</sequence>
<dbReference type="AlphaFoldDB" id="A0A9J7LRI4"/>
<dbReference type="GO" id="GO:0006260">
    <property type="term" value="P:DNA replication"/>
    <property type="evidence" value="ECO:0007669"/>
    <property type="project" value="UniProtKB-KW"/>
</dbReference>
<dbReference type="GO" id="GO:0000166">
    <property type="term" value="F:nucleotide binding"/>
    <property type="evidence" value="ECO:0007669"/>
    <property type="project" value="InterPro"/>
</dbReference>
<dbReference type="PANTHER" id="PTHR33568">
    <property type="entry name" value="DNA POLYMERASE"/>
    <property type="match status" value="1"/>
</dbReference>
<evidence type="ECO:0000256" key="4">
    <source>
        <dbReference type="ARBA" id="ARBA00022695"/>
    </source>
</evidence>
<reference evidence="10" key="1">
    <citation type="journal article" date="2020" name="Nat. Ecol. Evol.">
        <title>Deeply conserved synteny resolves early events in vertebrate evolution.</title>
        <authorList>
            <person name="Simakov O."/>
            <person name="Marletaz F."/>
            <person name="Yue J.X."/>
            <person name="O'Connell B."/>
            <person name="Jenkins J."/>
            <person name="Brandt A."/>
            <person name="Calef R."/>
            <person name="Tung C.H."/>
            <person name="Huang T.K."/>
            <person name="Schmutz J."/>
            <person name="Satoh N."/>
            <person name="Yu J.K."/>
            <person name="Putnam N.H."/>
            <person name="Green R.E."/>
            <person name="Rokhsar D.S."/>
        </authorList>
    </citation>
    <scope>NUCLEOTIDE SEQUENCE [LARGE SCALE GENOMIC DNA]</scope>
    <source>
        <strain evidence="10">S238N-H82</strain>
    </source>
</reference>
<reference evidence="11" key="2">
    <citation type="submission" date="2025-08" db="UniProtKB">
        <authorList>
            <consortium name="RefSeq"/>
        </authorList>
    </citation>
    <scope>IDENTIFICATION</scope>
    <source>
        <strain evidence="11">S238N-H82</strain>
        <tissue evidence="11">Testes</tissue>
    </source>
</reference>
<evidence type="ECO:0000256" key="8">
    <source>
        <dbReference type="ARBA" id="ARBA00049244"/>
    </source>
</evidence>
<keyword evidence="6" id="KW-0239">DNA-directed DNA polymerase</keyword>
<dbReference type="Proteomes" id="UP000001554">
    <property type="component" value="Chromosome 9"/>
</dbReference>
<dbReference type="InterPro" id="IPR004868">
    <property type="entry name" value="DNA-dir_DNA_pol_B_mt/vir"/>
</dbReference>
<gene>
    <name evidence="11" type="primary">LOC118423664</name>
</gene>
<dbReference type="GeneID" id="118423664"/>
<evidence type="ECO:0000313" key="11">
    <source>
        <dbReference type="RefSeq" id="XP_035687792.1"/>
    </source>
</evidence>